<evidence type="ECO:0000313" key="2">
    <source>
        <dbReference type="EMBL" id="RDB78792.1"/>
    </source>
</evidence>
<feature type="transmembrane region" description="Helical" evidence="1">
    <location>
        <begin position="107"/>
        <end position="123"/>
    </location>
</feature>
<dbReference type="Proteomes" id="UP000253752">
    <property type="component" value="Unassembled WGS sequence"/>
</dbReference>
<reference evidence="2 3" key="1">
    <citation type="journal article" date="2018" name="Elife">
        <title>Discovery and characterization of a prevalent human gut bacterial enzyme sufficient for the inactivation of a family of plant toxins.</title>
        <authorList>
            <person name="Koppel N."/>
            <person name="Bisanz J.E."/>
            <person name="Pandelia M.E."/>
            <person name="Turnbaugh P.J."/>
            <person name="Balskus E.P."/>
        </authorList>
    </citation>
    <scope>NUCLEOTIDE SEQUENCE [LARGE SCALE GENOMIC DNA]</scope>
    <source>
        <strain evidence="2 3">MR1 #12</strain>
    </source>
</reference>
<feature type="transmembrane region" description="Helical" evidence="1">
    <location>
        <begin position="200"/>
        <end position="217"/>
    </location>
</feature>
<evidence type="ECO:0000313" key="3">
    <source>
        <dbReference type="Proteomes" id="UP000253752"/>
    </source>
</evidence>
<organism evidence="2 3">
    <name type="scientific">Eggerthella lenta</name>
    <name type="common">Eubacterium lentum</name>
    <dbReference type="NCBI Taxonomy" id="84112"/>
    <lineage>
        <taxon>Bacteria</taxon>
        <taxon>Bacillati</taxon>
        <taxon>Actinomycetota</taxon>
        <taxon>Coriobacteriia</taxon>
        <taxon>Eggerthellales</taxon>
        <taxon>Eggerthellaceae</taxon>
        <taxon>Eggerthella</taxon>
    </lineage>
</organism>
<proteinExistence type="predicted"/>
<feature type="transmembrane region" description="Helical" evidence="1">
    <location>
        <begin position="248"/>
        <end position="271"/>
    </location>
</feature>
<feature type="transmembrane region" description="Helical" evidence="1">
    <location>
        <begin position="85"/>
        <end position="101"/>
    </location>
</feature>
<feature type="transmembrane region" description="Helical" evidence="1">
    <location>
        <begin position="61"/>
        <end position="78"/>
    </location>
</feature>
<protein>
    <submittedName>
        <fullName evidence="2">Uncharacterized protein</fullName>
    </submittedName>
</protein>
<feature type="transmembrane region" description="Helical" evidence="1">
    <location>
        <begin position="323"/>
        <end position="344"/>
    </location>
</feature>
<sequence>MIAAQHRILEVRKTPRKTDDSYRSTIAELPGLFTAGFTLSYLKGFLSTLATVELPPLLDNALLLAGLSFLILHLIANAQMLGKKIIPCFAVLVLMAACYVLSSDSSPFFACLVFFCAISLTNVRPLIKLWFWMTCLLVAFNSLVYGLQVVAGSAEVFYRFEGGLSTVRFGMGFVHPNMAGAFLFWLCGCGLYLRYGKQTILDYVVVEAVAIFVIVVVDSRTSGYLTSALPFVFCMQSRWHLFTGSRAIRFVLGLLPVALFLVTFALAGPLYNADIGESFTGRPWLWHACLESQGLTLFGQEFQDARAIGSGGFTWVATTLDSFYANGLMVSGLLFSSLFCIAFFKRCQRDDRMLKAAMPFLVLVLLFGFTEGHLLDICFGFPLIMICSTGFSLSNSQFERTKRLQQV</sequence>
<dbReference type="EMBL" id="PPTX01000014">
    <property type="protein sequence ID" value="RDB78792.1"/>
    <property type="molecule type" value="Genomic_DNA"/>
</dbReference>
<keyword evidence="1" id="KW-1133">Transmembrane helix</keyword>
<dbReference type="AlphaFoldDB" id="A0A369MPW8"/>
<comment type="caution">
    <text evidence="2">The sequence shown here is derived from an EMBL/GenBank/DDBJ whole genome shotgun (WGS) entry which is preliminary data.</text>
</comment>
<feature type="transmembrane region" description="Helical" evidence="1">
    <location>
        <begin position="174"/>
        <end position="193"/>
    </location>
</feature>
<feature type="transmembrane region" description="Helical" evidence="1">
    <location>
        <begin position="21"/>
        <end position="41"/>
    </location>
</feature>
<keyword evidence="1" id="KW-0812">Transmembrane</keyword>
<evidence type="ECO:0000256" key="1">
    <source>
        <dbReference type="SAM" id="Phobius"/>
    </source>
</evidence>
<feature type="transmembrane region" description="Helical" evidence="1">
    <location>
        <begin position="356"/>
        <end position="375"/>
    </location>
</feature>
<accession>A0A369MPW8</accession>
<keyword evidence="1" id="KW-0472">Membrane</keyword>
<feature type="transmembrane region" description="Helical" evidence="1">
    <location>
        <begin position="223"/>
        <end position="241"/>
    </location>
</feature>
<feature type="transmembrane region" description="Helical" evidence="1">
    <location>
        <begin position="130"/>
        <end position="154"/>
    </location>
</feature>
<gene>
    <name evidence="2" type="ORF">C1872_09940</name>
</gene>
<dbReference type="RefSeq" id="WP_009304274.1">
    <property type="nucleotide sequence ID" value="NZ_CP089333.1"/>
</dbReference>
<name>A0A369MPW8_EGGLN</name>